<dbReference type="OrthoDB" id="2514346at2759"/>
<gene>
    <name evidence="1" type="ORF">O181_078160</name>
</gene>
<proteinExistence type="predicted"/>
<reference evidence="1" key="1">
    <citation type="submission" date="2021-03" db="EMBL/GenBank/DDBJ databases">
        <title>Draft genome sequence of rust myrtle Austropuccinia psidii MF-1, a brazilian biotype.</title>
        <authorList>
            <person name="Quecine M.C."/>
            <person name="Pachon D.M.R."/>
            <person name="Bonatelli M.L."/>
            <person name="Correr F.H."/>
            <person name="Franceschini L.M."/>
            <person name="Leite T.F."/>
            <person name="Margarido G.R.A."/>
            <person name="Almeida C.A."/>
            <person name="Ferrarezi J.A."/>
            <person name="Labate C.A."/>
        </authorList>
    </citation>
    <scope>NUCLEOTIDE SEQUENCE</scope>
    <source>
        <strain evidence="1">MF-1</strain>
    </source>
</reference>
<evidence type="ECO:0000313" key="2">
    <source>
        <dbReference type="Proteomes" id="UP000765509"/>
    </source>
</evidence>
<dbReference type="AlphaFoldDB" id="A0A9Q3FJ89"/>
<sequence>MTQKTSSLTGRKFFTQPLFSLVELENGLNNISQIPSMQTHTAFSIAGKWIEPHLSHISNADPSCLLNSWKLFETQLFTLFGDLNEVRKAEQELDNLRMKESVHLSL</sequence>
<organism evidence="1 2">
    <name type="scientific">Austropuccinia psidii MF-1</name>
    <dbReference type="NCBI Taxonomy" id="1389203"/>
    <lineage>
        <taxon>Eukaryota</taxon>
        <taxon>Fungi</taxon>
        <taxon>Dikarya</taxon>
        <taxon>Basidiomycota</taxon>
        <taxon>Pucciniomycotina</taxon>
        <taxon>Pucciniomycetes</taxon>
        <taxon>Pucciniales</taxon>
        <taxon>Sphaerophragmiaceae</taxon>
        <taxon>Austropuccinia</taxon>
    </lineage>
</organism>
<dbReference type="EMBL" id="AVOT02043019">
    <property type="protein sequence ID" value="MBW0538445.1"/>
    <property type="molecule type" value="Genomic_DNA"/>
</dbReference>
<keyword evidence="2" id="KW-1185">Reference proteome</keyword>
<protein>
    <submittedName>
        <fullName evidence="1">Uncharacterized protein</fullName>
    </submittedName>
</protein>
<evidence type="ECO:0000313" key="1">
    <source>
        <dbReference type="EMBL" id="MBW0538445.1"/>
    </source>
</evidence>
<comment type="caution">
    <text evidence="1">The sequence shown here is derived from an EMBL/GenBank/DDBJ whole genome shotgun (WGS) entry which is preliminary data.</text>
</comment>
<dbReference type="Proteomes" id="UP000765509">
    <property type="component" value="Unassembled WGS sequence"/>
</dbReference>
<accession>A0A9Q3FJ89</accession>
<name>A0A9Q3FJ89_9BASI</name>